<dbReference type="RefSeq" id="WP_306387576.1">
    <property type="nucleotide sequence ID" value="NZ_JASAYT010000051.1"/>
</dbReference>
<dbReference type="InterPro" id="IPR005546">
    <property type="entry name" value="Autotransporte_beta"/>
</dbReference>
<comment type="caution">
    <text evidence="2">The sequence shown here is derived from an EMBL/GenBank/DDBJ whole genome shotgun (WGS) entry which is preliminary data.</text>
</comment>
<sequence>MNYQIFALSKDGSVAVDFGEDRGRSVVWVGDDWKTKIFLNTLKKNGEDGLSWAFSITKDKSLISGWAEDDSSSYGQNDIKAVIWSGKNWTKITNLGTLRKDNSGSSNAYSLSDDGTIVGGVAADDNDQQRAVIWSGKNWTTKTDLGTLKKDNSGNAYVRYLTADGAVAGGQARDDNYQDRAIIWSGKNWAIKTDLGTLKKDNSGDSKVTVISALGGIAGGQAKDDNYDQRAVIWSGKNWSTKTDLGTLRANNGGNSIVNALSAIGGIAGGQARNDNYDDSAVIWSGKNWATKTDLGTLRKDNSGNSSVLALTSDGMIAGGWAVDDNWESKAILWKIKYPEPEFVPEAPVPVKPEPKPQPKPVVVAKIDVENTKLSMARLGNDAIGVTSLQSQILQRLQQSRYLKQGEVGYGVRQDMAKQKGETTASVGLGLSYGVGYGITAGVNFDKSLSRQLPKSYKTDGNTGLGIFANWKGDNWFVETTAAWQKDKVKVERPLLANTEAGSNKTTMKGSAVSLTTGYDFGNVSVYSSLRHRQVSRDAYVEKNAEFAASFAKLSYKDTALALGVDTTFPLTEQLNLLASAEIEQQLNNNAPTYAVSMPAVGSFSKTAKIRKTRGRVQAGLSYDVSPKFMVSFTPYYESTAFGYNGWGTSLQLKGVF</sequence>
<organism evidence="2 3">
    <name type="scientific">Phocoenobacter skyensis</name>
    <dbReference type="NCBI Taxonomy" id="97481"/>
    <lineage>
        <taxon>Bacteria</taxon>
        <taxon>Pseudomonadati</taxon>
        <taxon>Pseudomonadota</taxon>
        <taxon>Gammaproteobacteria</taxon>
        <taxon>Pasteurellales</taxon>
        <taxon>Pasteurellaceae</taxon>
        <taxon>Phocoenobacter</taxon>
    </lineage>
</organism>
<dbReference type="EMBL" id="JASAYT010000051">
    <property type="protein sequence ID" value="MDP8175881.1"/>
    <property type="molecule type" value="Genomic_DNA"/>
</dbReference>
<evidence type="ECO:0000259" key="1">
    <source>
        <dbReference type="SMART" id="SM00869"/>
    </source>
</evidence>
<name>A0AAJ6NFV8_9PAST</name>
<dbReference type="InterPro" id="IPR036709">
    <property type="entry name" value="Autotransporte_beta_dom_sf"/>
</dbReference>
<dbReference type="Proteomes" id="UP001231736">
    <property type="component" value="Unassembled WGS sequence"/>
</dbReference>
<feature type="domain" description="Autotransporter" evidence="1">
    <location>
        <begin position="401"/>
        <end position="646"/>
    </location>
</feature>
<dbReference type="SMART" id="SM00869">
    <property type="entry name" value="Autotransporter"/>
    <property type="match status" value="1"/>
</dbReference>
<accession>A0AAJ6NFV8</accession>
<dbReference type="SUPFAM" id="SSF103515">
    <property type="entry name" value="Autotransporter"/>
    <property type="match status" value="1"/>
</dbReference>
<evidence type="ECO:0000313" key="3">
    <source>
        <dbReference type="Proteomes" id="UP001231736"/>
    </source>
</evidence>
<protein>
    <recommendedName>
        <fullName evidence="1">Autotransporter domain-containing protein</fullName>
    </recommendedName>
</protein>
<dbReference type="AlphaFoldDB" id="A0AAJ6NFV8"/>
<dbReference type="Gene3D" id="2.40.128.130">
    <property type="entry name" value="Autotransporter beta-domain"/>
    <property type="match status" value="1"/>
</dbReference>
<reference evidence="2" key="1">
    <citation type="journal article" date="2023" name="Front. Microbiol.">
        <title>Phylogeography and host specificity of Pasteurellaceae pathogenic to sea-farmed fish in the north-east Atlantic.</title>
        <authorList>
            <person name="Gulla S."/>
            <person name="Colquhoun D.J."/>
            <person name="Olsen A.B."/>
            <person name="Spilsberg B."/>
            <person name="Lagesen K."/>
            <person name="Aakesson C.P."/>
            <person name="Strom S."/>
            <person name="Manji F."/>
            <person name="Birkbeck T.H."/>
            <person name="Nilsen H.K."/>
        </authorList>
    </citation>
    <scope>NUCLEOTIDE SEQUENCE</scope>
    <source>
        <strain evidence="2">98B1</strain>
    </source>
</reference>
<gene>
    <name evidence="2" type="ORF">QJU97_10495</name>
</gene>
<proteinExistence type="predicted"/>
<evidence type="ECO:0000313" key="2">
    <source>
        <dbReference type="EMBL" id="MDP8175881.1"/>
    </source>
</evidence>